<evidence type="ECO:0000313" key="6">
    <source>
        <dbReference type="EMBL" id="MBA0083413.1"/>
    </source>
</evidence>
<dbReference type="EMBL" id="JACDQQ010000031">
    <property type="protein sequence ID" value="MBA0083413.1"/>
    <property type="molecule type" value="Genomic_DNA"/>
</dbReference>
<dbReference type="Gene3D" id="2.140.10.10">
    <property type="entry name" value="Quinoprotein alcohol dehydrogenase-like superfamily"/>
    <property type="match status" value="1"/>
</dbReference>
<evidence type="ECO:0000256" key="3">
    <source>
        <dbReference type="ARBA" id="ARBA00023002"/>
    </source>
</evidence>
<protein>
    <submittedName>
        <fullName evidence="6">PQQ-binding-like beta-propeller repeat protein</fullName>
    </submittedName>
</protein>
<dbReference type="InterPro" id="IPR018391">
    <property type="entry name" value="PQQ_b-propeller_rpt"/>
</dbReference>
<evidence type="ECO:0000313" key="7">
    <source>
        <dbReference type="Proteomes" id="UP000567293"/>
    </source>
</evidence>
<evidence type="ECO:0000256" key="1">
    <source>
        <dbReference type="ARBA" id="ARBA00001931"/>
    </source>
</evidence>
<proteinExistence type="inferred from homology"/>
<keyword evidence="3" id="KW-0560">Oxidoreductase</keyword>
<evidence type="ECO:0000259" key="5">
    <source>
        <dbReference type="Pfam" id="PF01011"/>
    </source>
</evidence>
<accession>A0A7V8SV03</accession>
<feature type="domain" description="Pyrrolo-quinoline quinone repeat" evidence="5">
    <location>
        <begin position="1"/>
        <end position="405"/>
    </location>
</feature>
<dbReference type="GO" id="GO:0016491">
    <property type="term" value="F:oxidoreductase activity"/>
    <property type="evidence" value="ECO:0007669"/>
    <property type="project" value="UniProtKB-KW"/>
</dbReference>
<reference evidence="6" key="1">
    <citation type="submission" date="2020-06" db="EMBL/GenBank/DDBJ databases">
        <title>Legume-microbial interactions unlock mineral nutrients during tropical forest succession.</title>
        <authorList>
            <person name="Epihov D.Z."/>
        </authorList>
    </citation>
    <scope>NUCLEOTIDE SEQUENCE [LARGE SCALE GENOMIC DNA]</scope>
    <source>
        <strain evidence="6">Pan2503</strain>
    </source>
</reference>
<dbReference type="SUPFAM" id="SSF50998">
    <property type="entry name" value="Quinoprotein alcohol dehydrogenase-like"/>
    <property type="match status" value="1"/>
</dbReference>
<organism evidence="6 7">
    <name type="scientific">Candidatus Acidiferrum panamense</name>
    <dbReference type="NCBI Taxonomy" id="2741543"/>
    <lineage>
        <taxon>Bacteria</taxon>
        <taxon>Pseudomonadati</taxon>
        <taxon>Acidobacteriota</taxon>
        <taxon>Terriglobia</taxon>
        <taxon>Candidatus Acidiferrales</taxon>
        <taxon>Candidatus Acidiferrum</taxon>
    </lineage>
</organism>
<dbReference type="InterPro" id="IPR011047">
    <property type="entry name" value="Quinoprotein_ADH-like_sf"/>
</dbReference>
<keyword evidence="7" id="KW-1185">Reference proteome</keyword>
<name>A0A7V8SV03_9BACT</name>
<dbReference type="InterPro" id="IPR002372">
    <property type="entry name" value="PQQ_rpt_dom"/>
</dbReference>
<comment type="caution">
    <text evidence="6">The sequence shown here is derived from an EMBL/GenBank/DDBJ whole genome shotgun (WGS) entry which is preliminary data.</text>
</comment>
<comment type="cofactor">
    <cofactor evidence="1">
        <name>pyrroloquinoline quinone</name>
        <dbReference type="ChEBI" id="CHEBI:58442"/>
    </cofactor>
</comment>
<dbReference type="PANTHER" id="PTHR32303">
    <property type="entry name" value="QUINOPROTEIN ALCOHOL DEHYDROGENASE (CYTOCHROME C)"/>
    <property type="match status" value="1"/>
</dbReference>
<feature type="region of interest" description="Disordered" evidence="4">
    <location>
        <begin position="157"/>
        <end position="182"/>
    </location>
</feature>
<gene>
    <name evidence="6" type="ORF">HRJ53_00295</name>
</gene>
<sequence length="429" mass="45937">MGSAIADNDRVDSPSGLVRAFDARTGELRWKWESLPATLAPTGAGNVWSMISVDAARNLVFVPTGAPSPDYHGAKRPGDDKWANSVVALRGKDGRFVWGFQLVHHDLWDYDTASQPLLATLHRNGSDVPVVIQGNKTGNLFVLDRETGVPVFKVEERAVPQSDADEERTSRTQPFPVAPPPLVRQQLSADDAWGTNDAERNACRERLQRLRSNGIFTPPSVQGTAAIPGNLGGMNWSSGAFDPQRQLFVTNVNNLAMEVHLIPRDQYLPQEQAAEAGKFRGDVSPQHGTPYGMSRQAIVSPMGLPCLPPPWGELVAVDLAKGTIRWHVPLGTTVKLEGKTIPVGGTPNLGGPIVTAGGLVFIGSSMDDSFRAFDVDTGRVLWSVQLPAGGQATPMTFEENGGQYVVISAGGHGKLGTTLGDSVIGFTLP</sequence>
<dbReference type="Proteomes" id="UP000567293">
    <property type="component" value="Unassembled WGS sequence"/>
</dbReference>
<dbReference type="SMART" id="SM00564">
    <property type="entry name" value="PQQ"/>
    <property type="match status" value="2"/>
</dbReference>
<comment type="similarity">
    <text evidence="2">Belongs to the bacterial PQQ dehydrogenase family.</text>
</comment>
<dbReference type="Pfam" id="PF01011">
    <property type="entry name" value="PQQ"/>
    <property type="match status" value="1"/>
</dbReference>
<evidence type="ECO:0000256" key="4">
    <source>
        <dbReference type="SAM" id="MobiDB-lite"/>
    </source>
</evidence>
<evidence type="ECO:0000256" key="2">
    <source>
        <dbReference type="ARBA" id="ARBA00008156"/>
    </source>
</evidence>
<dbReference type="AlphaFoldDB" id="A0A7V8SV03"/>
<dbReference type="PANTHER" id="PTHR32303:SF4">
    <property type="entry name" value="QUINOPROTEIN GLUCOSE DEHYDROGENASE"/>
    <property type="match status" value="1"/>
</dbReference>